<dbReference type="EMBL" id="KB456264">
    <property type="protein sequence ID" value="EMF12860.1"/>
    <property type="molecule type" value="Genomic_DNA"/>
</dbReference>
<dbReference type="GeneID" id="27898474"/>
<accession>M3D3S4</accession>
<evidence type="ECO:0000313" key="3">
    <source>
        <dbReference type="Proteomes" id="UP000016931"/>
    </source>
</evidence>
<dbReference type="AlphaFoldDB" id="M3D3S4"/>
<dbReference type="HOGENOM" id="CLU_1918403_0_0_1"/>
<sequence length="132" mass="14395">MTGSVAARDRDDVGGGDAPGNGNMSPPHGSRWADDGQNGDMMSLETEAVPLEEAYPAPLLRVEEHPRLQPISKSMSEDHVAVDIEVFGGTWYGRSIGRQQTYRPPLDLGMKSQVRRDALKLPDLLSPYTAYA</sequence>
<organism evidence="2 3">
    <name type="scientific">Sphaerulina musiva (strain SO2202)</name>
    <name type="common">Poplar stem canker fungus</name>
    <name type="synonym">Septoria musiva</name>
    <dbReference type="NCBI Taxonomy" id="692275"/>
    <lineage>
        <taxon>Eukaryota</taxon>
        <taxon>Fungi</taxon>
        <taxon>Dikarya</taxon>
        <taxon>Ascomycota</taxon>
        <taxon>Pezizomycotina</taxon>
        <taxon>Dothideomycetes</taxon>
        <taxon>Dothideomycetidae</taxon>
        <taxon>Mycosphaerellales</taxon>
        <taxon>Mycosphaerellaceae</taxon>
        <taxon>Sphaerulina</taxon>
    </lineage>
</organism>
<evidence type="ECO:0000313" key="2">
    <source>
        <dbReference type="EMBL" id="EMF12860.1"/>
    </source>
</evidence>
<evidence type="ECO:0000256" key="1">
    <source>
        <dbReference type="SAM" id="MobiDB-lite"/>
    </source>
</evidence>
<dbReference type="RefSeq" id="XP_016760981.1">
    <property type="nucleotide sequence ID" value="XM_016901337.1"/>
</dbReference>
<keyword evidence="3" id="KW-1185">Reference proteome</keyword>
<feature type="region of interest" description="Disordered" evidence="1">
    <location>
        <begin position="1"/>
        <end position="43"/>
    </location>
</feature>
<reference evidence="2 3" key="1">
    <citation type="journal article" date="2012" name="PLoS Pathog.">
        <title>Diverse lifestyles and strategies of plant pathogenesis encoded in the genomes of eighteen Dothideomycetes fungi.</title>
        <authorList>
            <person name="Ohm R.A."/>
            <person name="Feau N."/>
            <person name="Henrissat B."/>
            <person name="Schoch C.L."/>
            <person name="Horwitz B.A."/>
            <person name="Barry K.W."/>
            <person name="Condon B.J."/>
            <person name="Copeland A.C."/>
            <person name="Dhillon B."/>
            <person name="Glaser F."/>
            <person name="Hesse C.N."/>
            <person name="Kosti I."/>
            <person name="LaButti K."/>
            <person name="Lindquist E.A."/>
            <person name="Lucas S."/>
            <person name="Salamov A.A."/>
            <person name="Bradshaw R.E."/>
            <person name="Ciuffetti L."/>
            <person name="Hamelin R.C."/>
            <person name="Kema G.H.J."/>
            <person name="Lawrence C."/>
            <person name="Scott J.A."/>
            <person name="Spatafora J.W."/>
            <person name="Turgeon B.G."/>
            <person name="de Wit P.J.G.M."/>
            <person name="Zhong S."/>
            <person name="Goodwin S.B."/>
            <person name="Grigoriev I.V."/>
        </authorList>
    </citation>
    <scope>NUCLEOTIDE SEQUENCE [LARGE SCALE GENOMIC DNA]</scope>
    <source>
        <strain evidence="2 3">SO2202</strain>
    </source>
</reference>
<dbReference type="Proteomes" id="UP000016931">
    <property type="component" value="Unassembled WGS sequence"/>
</dbReference>
<protein>
    <submittedName>
        <fullName evidence="2">Uncharacterized protein</fullName>
    </submittedName>
</protein>
<proteinExistence type="predicted"/>
<name>M3D3S4_SPHMS</name>
<gene>
    <name evidence="2" type="ORF">SEPMUDRAFT_117407</name>
</gene>